<dbReference type="Proteomes" id="UP000887572">
    <property type="component" value="Unplaced"/>
</dbReference>
<dbReference type="InterPro" id="IPR001841">
    <property type="entry name" value="Znf_RING"/>
</dbReference>
<dbReference type="PROSITE" id="PS50089">
    <property type="entry name" value="ZF_RING_2"/>
    <property type="match status" value="1"/>
</dbReference>
<dbReference type="InterPro" id="IPR013083">
    <property type="entry name" value="Znf_RING/FYVE/PHD"/>
</dbReference>
<evidence type="ECO:0000256" key="2">
    <source>
        <dbReference type="ARBA" id="ARBA00022771"/>
    </source>
</evidence>
<keyword evidence="7" id="KW-1185">Reference proteome</keyword>
<evidence type="ECO:0000256" key="3">
    <source>
        <dbReference type="ARBA" id="ARBA00022833"/>
    </source>
</evidence>
<evidence type="ECO:0000313" key="7">
    <source>
        <dbReference type="Proteomes" id="UP000887572"/>
    </source>
</evidence>
<sequence length="270" mass="29893">MGTDIRGYIRIRTDNGLIILTNCFNARENFVLTQKDQKLFWNDLINFFNETKKCGPNFEEEDNDDGRNQIAVESADELSRMRTPKMRQIQCFTGACLLLCWAGAGAPNRTELERGTLGDTTPRMDSSSKYLNAFNEISLTFVDKKEEAKECAICLNSIDFKEKVRPLPACNHIFHNECIEQWLRSGHNTCPICRQSLPETSTAAQTLSDHLLLMRQRNIASSSASMNSAALGDAANGGAVGAGPNAEAQPPENVVDRRGIETAQGTEADQ</sequence>
<protein>
    <submittedName>
        <fullName evidence="8">RING-type domain-containing protein</fullName>
    </submittedName>
</protein>
<feature type="domain" description="RING-type" evidence="6">
    <location>
        <begin position="151"/>
        <end position="194"/>
    </location>
</feature>
<keyword evidence="2 4" id="KW-0863">Zinc-finger</keyword>
<name>A0A914HXR9_GLORO</name>
<dbReference type="Pfam" id="PF13639">
    <property type="entry name" value="zf-RING_2"/>
    <property type="match status" value="1"/>
</dbReference>
<keyword evidence="3" id="KW-0862">Zinc</keyword>
<keyword evidence="1" id="KW-0479">Metal-binding</keyword>
<dbReference type="GO" id="GO:0008270">
    <property type="term" value="F:zinc ion binding"/>
    <property type="evidence" value="ECO:0007669"/>
    <property type="project" value="UniProtKB-KW"/>
</dbReference>
<dbReference type="InterPro" id="IPR052788">
    <property type="entry name" value="RING-type_E3_ligase_ATL"/>
</dbReference>
<evidence type="ECO:0000313" key="8">
    <source>
        <dbReference type="WBParaSite" id="Gr19_v10_g5454.t2"/>
    </source>
</evidence>
<proteinExistence type="predicted"/>
<organism evidence="7 8">
    <name type="scientific">Globodera rostochiensis</name>
    <name type="common">Golden nematode worm</name>
    <name type="synonym">Heterodera rostochiensis</name>
    <dbReference type="NCBI Taxonomy" id="31243"/>
    <lineage>
        <taxon>Eukaryota</taxon>
        <taxon>Metazoa</taxon>
        <taxon>Ecdysozoa</taxon>
        <taxon>Nematoda</taxon>
        <taxon>Chromadorea</taxon>
        <taxon>Rhabditida</taxon>
        <taxon>Tylenchina</taxon>
        <taxon>Tylenchomorpha</taxon>
        <taxon>Tylenchoidea</taxon>
        <taxon>Heteroderidae</taxon>
        <taxon>Heteroderinae</taxon>
        <taxon>Globodera</taxon>
    </lineage>
</organism>
<evidence type="ECO:0000256" key="1">
    <source>
        <dbReference type="ARBA" id="ARBA00022723"/>
    </source>
</evidence>
<evidence type="ECO:0000259" key="6">
    <source>
        <dbReference type="PROSITE" id="PS50089"/>
    </source>
</evidence>
<evidence type="ECO:0000256" key="5">
    <source>
        <dbReference type="SAM" id="MobiDB-lite"/>
    </source>
</evidence>
<feature type="region of interest" description="Disordered" evidence="5">
    <location>
        <begin position="231"/>
        <end position="270"/>
    </location>
</feature>
<accession>A0A914HXR9</accession>
<dbReference type="WBParaSite" id="Gr19_v10_g5454.t2">
    <property type="protein sequence ID" value="Gr19_v10_g5454.t2"/>
    <property type="gene ID" value="Gr19_v10_g5454"/>
</dbReference>
<dbReference type="PANTHER" id="PTHR45798:SF97">
    <property type="entry name" value="ALCOHOL-SENSITIVE RING FINGER PROTEIN 1"/>
    <property type="match status" value="1"/>
</dbReference>
<dbReference type="PANTHER" id="PTHR45798">
    <property type="entry name" value="RING-H2 FINGER PROTEIN ATL61-RELATED-RELATED"/>
    <property type="match status" value="1"/>
</dbReference>
<dbReference type="Gene3D" id="3.30.40.10">
    <property type="entry name" value="Zinc/RING finger domain, C3HC4 (zinc finger)"/>
    <property type="match status" value="1"/>
</dbReference>
<reference evidence="8" key="1">
    <citation type="submission" date="2022-11" db="UniProtKB">
        <authorList>
            <consortium name="WormBaseParasite"/>
        </authorList>
    </citation>
    <scope>IDENTIFICATION</scope>
</reference>
<dbReference type="SUPFAM" id="SSF57850">
    <property type="entry name" value="RING/U-box"/>
    <property type="match status" value="1"/>
</dbReference>
<evidence type="ECO:0000256" key="4">
    <source>
        <dbReference type="PROSITE-ProRule" id="PRU00175"/>
    </source>
</evidence>
<dbReference type="AlphaFoldDB" id="A0A914HXR9"/>
<feature type="compositionally biased region" description="Low complexity" evidence="5">
    <location>
        <begin position="231"/>
        <end position="248"/>
    </location>
</feature>
<dbReference type="SMART" id="SM00184">
    <property type="entry name" value="RING"/>
    <property type="match status" value="1"/>
</dbReference>